<accession>A0A1Z9Z272</accession>
<feature type="region of interest" description="Disordered" evidence="2">
    <location>
        <begin position="148"/>
        <end position="176"/>
    </location>
</feature>
<keyword evidence="5" id="KW-1185">Reference proteome</keyword>
<dbReference type="AlphaFoldDB" id="A0A1Z9Z272"/>
<evidence type="ECO:0000259" key="3">
    <source>
        <dbReference type="SMART" id="SM00271"/>
    </source>
</evidence>
<proteinExistence type="predicted"/>
<dbReference type="Gene3D" id="1.10.287.110">
    <property type="entry name" value="DnaJ domain"/>
    <property type="match status" value="1"/>
</dbReference>
<name>A0A1Z9Z272_9GAMM</name>
<gene>
    <name evidence="4" type="ORF">CAP51_02680</name>
</gene>
<dbReference type="SMART" id="SM00271">
    <property type="entry name" value="DnaJ"/>
    <property type="match status" value="1"/>
</dbReference>
<feature type="domain" description="J" evidence="3">
    <location>
        <begin position="331"/>
        <end position="395"/>
    </location>
</feature>
<organism evidence="4 5">
    <name type="scientific">Acinetobacter populi</name>
    <dbReference type="NCBI Taxonomy" id="1582270"/>
    <lineage>
        <taxon>Bacteria</taxon>
        <taxon>Pseudomonadati</taxon>
        <taxon>Pseudomonadota</taxon>
        <taxon>Gammaproteobacteria</taxon>
        <taxon>Moraxellales</taxon>
        <taxon>Moraxellaceae</taxon>
        <taxon>Acinetobacter</taxon>
    </lineage>
</organism>
<dbReference type="RefSeq" id="WP_087619206.1">
    <property type="nucleotide sequence ID" value="NZ_NEXX01000001.1"/>
</dbReference>
<dbReference type="Proteomes" id="UP000196536">
    <property type="component" value="Unassembled WGS sequence"/>
</dbReference>
<dbReference type="SUPFAM" id="SSF46565">
    <property type="entry name" value="Chaperone J-domain"/>
    <property type="match status" value="1"/>
</dbReference>
<dbReference type="OrthoDB" id="7011389at2"/>
<evidence type="ECO:0000256" key="2">
    <source>
        <dbReference type="SAM" id="MobiDB-lite"/>
    </source>
</evidence>
<dbReference type="EMBL" id="NEXX01000001">
    <property type="protein sequence ID" value="OUY08539.1"/>
    <property type="molecule type" value="Genomic_DNA"/>
</dbReference>
<dbReference type="InterPro" id="IPR036869">
    <property type="entry name" value="J_dom_sf"/>
</dbReference>
<keyword evidence="1" id="KW-0143">Chaperone</keyword>
<comment type="caution">
    <text evidence="4">The sequence shown here is derived from an EMBL/GenBank/DDBJ whole genome shotgun (WGS) entry which is preliminary data.</text>
</comment>
<evidence type="ECO:0000313" key="4">
    <source>
        <dbReference type="EMBL" id="OUY08539.1"/>
    </source>
</evidence>
<evidence type="ECO:0000313" key="5">
    <source>
        <dbReference type="Proteomes" id="UP000196536"/>
    </source>
</evidence>
<sequence length="397" mass="46145">MLNQTFVQYMQQSNVFKILRQEDKIYIAPNIPPDKLTGARHYIPPAMLSVEVLLLLDNTVFGSAKDGLCITERGIILHEPFMDTRVFFWKHMSSFYVDKGFFSTSLYINDQKAIDLTQLDKRNAEVLAQGLRELLEIFQQHTASASQNQQYQSSAGPQQRGFANDHASSGSQSSESDPLAMFTILYTIADCLRYIGSVRNGYCDHQTQQFILEFFNKFSDVERQHLSDYLKRRAVADWSEILDKLRQKYSLLDLPVRFNIMLYALQLMYIDNWSDQEIEYHLFSLANHLHLNDSDMKRFFELFDQRMSGFQESLHKRGFASSSQQLPIEVQQACDLLQVNSDQLTVDHVTKAYRIKMAEFHPDKYQQLPPSVRQLIEQQAQQLNQARDCLLKFMQAS</sequence>
<reference evidence="4 5" key="1">
    <citation type="submission" date="2017-05" db="EMBL/GenBank/DDBJ databases">
        <title>Acinetobacter populi ANC 5415 (= PBJ7), whole genome shotgun sequencing project.</title>
        <authorList>
            <person name="Nemec A."/>
            <person name="Radolfova-Krizova L."/>
        </authorList>
    </citation>
    <scope>NUCLEOTIDE SEQUENCE [LARGE SCALE GENOMIC DNA]</scope>
    <source>
        <strain evidence="4 5">PBJ7</strain>
    </source>
</reference>
<dbReference type="InterPro" id="IPR001623">
    <property type="entry name" value="DnaJ_domain"/>
</dbReference>
<protein>
    <recommendedName>
        <fullName evidence="3">J domain-containing protein</fullName>
    </recommendedName>
</protein>
<feature type="compositionally biased region" description="Polar residues" evidence="2">
    <location>
        <begin position="166"/>
        <end position="176"/>
    </location>
</feature>
<evidence type="ECO:0000256" key="1">
    <source>
        <dbReference type="ARBA" id="ARBA00023186"/>
    </source>
</evidence>